<dbReference type="AlphaFoldDB" id="A0A645IW01"/>
<sequence length="33" mass="3191">MLGLEAGGIHKDELGLVLGADAGDAVARSLGLA</sequence>
<proteinExistence type="predicted"/>
<name>A0A645IW01_9ZZZZ</name>
<gene>
    <name evidence="1" type="ORF">SDC9_200236</name>
</gene>
<comment type="caution">
    <text evidence="1">The sequence shown here is derived from an EMBL/GenBank/DDBJ whole genome shotgun (WGS) entry which is preliminary data.</text>
</comment>
<accession>A0A645IW01</accession>
<reference evidence="1" key="1">
    <citation type="submission" date="2019-08" db="EMBL/GenBank/DDBJ databases">
        <authorList>
            <person name="Kucharzyk K."/>
            <person name="Murdoch R.W."/>
            <person name="Higgins S."/>
            <person name="Loffler F."/>
        </authorList>
    </citation>
    <scope>NUCLEOTIDE SEQUENCE</scope>
</reference>
<evidence type="ECO:0000313" key="1">
    <source>
        <dbReference type="EMBL" id="MPN52574.1"/>
    </source>
</evidence>
<protein>
    <submittedName>
        <fullName evidence="1">Uncharacterized protein</fullName>
    </submittedName>
</protein>
<organism evidence="1">
    <name type="scientific">bioreactor metagenome</name>
    <dbReference type="NCBI Taxonomy" id="1076179"/>
    <lineage>
        <taxon>unclassified sequences</taxon>
        <taxon>metagenomes</taxon>
        <taxon>ecological metagenomes</taxon>
    </lineage>
</organism>
<dbReference type="EMBL" id="VSSQ01118816">
    <property type="protein sequence ID" value="MPN52574.1"/>
    <property type="molecule type" value="Genomic_DNA"/>
</dbReference>